<proteinExistence type="predicted"/>
<dbReference type="EMBL" id="BKCJ011799925">
    <property type="protein sequence ID" value="GFD53915.1"/>
    <property type="molecule type" value="Genomic_DNA"/>
</dbReference>
<comment type="caution">
    <text evidence="2">The sequence shown here is derived from an EMBL/GenBank/DDBJ whole genome shotgun (WGS) entry which is preliminary data.</text>
</comment>
<dbReference type="AlphaFoldDB" id="A0A699X2D4"/>
<protein>
    <submittedName>
        <fullName evidence="2">Uncharacterized protein</fullName>
    </submittedName>
</protein>
<gene>
    <name evidence="2" type="ORF">Tci_925884</name>
</gene>
<feature type="non-terminal residue" evidence="2">
    <location>
        <position position="1"/>
    </location>
</feature>
<feature type="region of interest" description="Disordered" evidence="1">
    <location>
        <begin position="38"/>
        <end position="59"/>
    </location>
</feature>
<evidence type="ECO:0000256" key="1">
    <source>
        <dbReference type="SAM" id="MobiDB-lite"/>
    </source>
</evidence>
<sequence>GDRRGRVAAAVRADDRADAAVLRRWVQTDDEDTVVADHASPDHHIAGSGDGDGGSRLAGTGHLRAVRADGEVGHWGRGRGIGRLGADRE</sequence>
<accession>A0A699X2D4</accession>
<name>A0A699X2D4_TANCI</name>
<evidence type="ECO:0000313" key="2">
    <source>
        <dbReference type="EMBL" id="GFD53915.1"/>
    </source>
</evidence>
<organism evidence="2">
    <name type="scientific">Tanacetum cinerariifolium</name>
    <name type="common">Dalmatian daisy</name>
    <name type="synonym">Chrysanthemum cinerariifolium</name>
    <dbReference type="NCBI Taxonomy" id="118510"/>
    <lineage>
        <taxon>Eukaryota</taxon>
        <taxon>Viridiplantae</taxon>
        <taxon>Streptophyta</taxon>
        <taxon>Embryophyta</taxon>
        <taxon>Tracheophyta</taxon>
        <taxon>Spermatophyta</taxon>
        <taxon>Magnoliopsida</taxon>
        <taxon>eudicotyledons</taxon>
        <taxon>Gunneridae</taxon>
        <taxon>Pentapetalae</taxon>
        <taxon>asterids</taxon>
        <taxon>campanulids</taxon>
        <taxon>Asterales</taxon>
        <taxon>Asteraceae</taxon>
        <taxon>Asteroideae</taxon>
        <taxon>Anthemideae</taxon>
        <taxon>Anthemidinae</taxon>
        <taxon>Tanacetum</taxon>
    </lineage>
</organism>
<reference evidence="2" key="1">
    <citation type="journal article" date="2019" name="Sci. Rep.">
        <title>Draft genome of Tanacetum cinerariifolium, the natural source of mosquito coil.</title>
        <authorList>
            <person name="Yamashiro T."/>
            <person name="Shiraishi A."/>
            <person name="Satake H."/>
            <person name="Nakayama K."/>
        </authorList>
    </citation>
    <scope>NUCLEOTIDE SEQUENCE</scope>
</reference>